<feature type="domain" description="PGG" evidence="8">
    <location>
        <begin position="400"/>
        <end position="525"/>
    </location>
</feature>
<gene>
    <name evidence="9" type="ORF">CSSPJE1EN2_LOCUS14722</name>
</gene>
<evidence type="ECO:0000256" key="7">
    <source>
        <dbReference type="SAM" id="Phobius"/>
    </source>
</evidence>
<proteinExistence type="predicted"/>
<dbReference type="SMART" id="SM00248">
    <property type="entry name" value="ANK"/>
    <property type="match status" value="4"/>
</dbReference>
<organism evidence="9 10">
    <name type="scientific">Sphagnum jensenii</name>
    <dbReference type="NCBI Taxonomy" id="128206"/>
    <lineage>
        <taxon>Eukaryota</taxon>
        <taxon>Viridiplantae</taxon>
        <taxon>Streptophyta</taxon>
        <taxon>Embryophyta</taxon>
        <taxon>Bryophyta</taxon>
        <taxon>Sphagnophytina</taxon>
        <taxon>Sphagnopsida</taxon>
        <taxon>Sphagnales</taxon>
        <taxon>Sphagnaceae</taxon>
        <taxon>Sphagnum</taxon>
    </lineage>
</organism>
<evidence type="ECO:0000259" key="8">
    <source>
        <dbReference type="Pfam" id="PF13962"/>
    </source>
</evidence>
<dbReference type="Pfam" id="PF12796">
    <property type="entry name" value="Ank_2"/>
    <property type="match status" value="1"/>
</dbReference>
<dbReference type="PANTHER" id="PTHR24186:SF38">
    <property type="entry name" value="ANKYRIN REPEAT FAMILY PROTEIN"/>
    <property type="match status" value="1"/>
</dbReference>
<comment type="subcellular location">
    <subcellularLocation>
        <location evidence="1">Membrane</location>
        <topology evidence="1">Multi-pass membrane protein</topology>
    </subcellularLocation>
</comment>
<dbReference type="InterPro" id="IPR026961">
    <property type="entry name" value="PGG_dom"/>
</dbReference>
<reference evidence="9 10" key="1">
    <citation type="submission" date="2024-03" db="EMBL/GenBank/DDBJ databases">
        <authorList>
            <consortium name="ELIXIR-Norway"/>
            <consortium name="Elixir Norway"/>
        </authorList>
    </citation>
    <scope>NUCLEOTIDE SEQUENCE [LARGE SCALE GENOMIC DNA]</scope>
</reference>
<keyword evidence="5" id="KW-0040">ANK repeat</keyword>
<evidence type="ECO:0000313" key="9">
    <source>
        <dbReference type="EMBL" id="CAK9872125.1"/>
    </source>
</evidence>
<keyword evidence="4 7" id="KW-1133">Transmembrane helix</keyword>
<accession>A0ABP1BAA0</accession>
<evidence type="ECO:0000256" key="1">
    <source>
        <dbReference type="ARBA" id="ARBA00004141"/>
    </source>
</evidence>
<evidence type="ECO:0000256" key="4">
    <source>
        <dbReference type="ARBA" id="ARBA00022989"/>
    </source>
</evidence>
<keyword evidence="3" id="KW-0677">Repeat</keyword>
<dbReference type="Proteomes" id="UP001497522">
    <property type="component" value="Chromosome 2"/>
</dbReference>
<dbReference type="SUPFAM" id="SSF48403">
    <property type="entry name" value="Ankyrin repeat"/>
    <property type="match status" value="1"/>
</dbReference>
<evidence type="ECO:0000313" key="10">
    <source>
        <dbReference type="Proteomes" id="UP001497522"/>
    </source>
</evidence>
<feature type="transmembrane region" description="Helical" evidence="7">
    <location>
        <begin position="399"/>
        <end position="422"/>
    </location>
</feature>
<evidence type="ECO:0000256" key="3">
    <source>
        <dbReference type="ARBA" id="ARBA00022737"/>
    </source>
</evidence>
<feature type="transmembrane region" description="Helical" evidence="7">
    <location>
        <begin position="463"/>
        <end position="485"/>
    </location>
</feature>
<dbReference type="InterPro" id="IPR002110">
    <property type="entry name" value="Ankyrin_rpt"/>
</dbReference>
<evidence type="ECO:0000256" key="5">
    <source>
        <dbReference type="ARBA" id="ARBA00023043"/>
    </source>
</evidence>
<evidence type="ECO:0000256" key="6">
    <source>
        <dbReference type="ARBA" id="ARBA00023136"/>
    </source>
</evidence>
<evidence type="ECO:0000256" key="2">
    <source>
        <dbReference type="ARBA" id="ARBA00022692"/>
    </source>
</evidence>
<feature type="transmembrane region" description="Helical" evidence="7">
    <location>
        <begin position="506"/>
        <end position="526"/>
    </location>
</feature>
<keyword evidence="2 7" id="KW-0812">Transmembrane</keyword>
<sequence>MASNTQDTHIDAHPPTIPRNNEELFVQLRLFIVAQRQFLQAISDDASEADLRAHLDSTLVNITDGANEEEGDLKELTMEERAHGRVRLEPELRHMLPRGRVYEKALEAARNNTRIEKFLMTELERDANVADYLSLNLPDSRRLKIACWAATCNFVHMVMALIHCRDEGDREFLYRVLTIAVEFGYVELVERLTDQKEFDVNRGRRMMDFDDMYLRESGMPIQRVDQTGYLYYFGLSNRLTPLNLAAKLGNSEIVKTILARKRLDRALSPEGYWALYWAVKMRHAEVVDTILLNKDMNAALLMTVEKSLIEHRLAKDFATSFPWSEWSGIGPLCSVSLTPLQLALVYGHRSVVTVIEERFDPELTEFATGRGKDEILKILMDIPVIQKDVKRFEKERNMYINAANTILIVAALIGSVTFAALLTPPSGYSPFFGTADLDVGGPTPAGMYPTFASVQGHPTMLAFYIYDSLSFFFAIATLVIGSAVARLQLEPTYIGVTMPLLRRSLIGAYWLLYLSVVFFLYTFWIAGCGIHIQHVQEYVCVDKKLGSA</sequence>
<dbReference type="Gene3D" id="1.25.40.20">
    <property type="entry name" value="Ankyrin repeat-containing domain"/>
    <property type="match status" value="1"/>
</dbReference>
<dbReference type="Pfam" id="PF13962">
    <property type="entry name" value="PGG"/>
    <property type="match status" value="1"/>
</dbReference>
<dbReference type="PANTHER" id="PTHR24186">
    <property type="entry name" value="PROTEIN PHOSPHATASE 1 REGULATORY SUBUNIT"/>
    <property type="match status" value="1"/>
</dbReference>
<dbReference type="InterPro" id="IPR036770">
    <property type="entry name" value="Ankyrin_rpt-contain_sf"/>
</dbReference>
<protein>
    <recommendedName>
        <fullName evidence="8">PGG domain-containing protein</fullName>
    </recommendedName>
</protein>
<keyword evidence="6 7" id="KW-0472">Membrane</keyword>
<keyword evidence="10" id="KW-1185">Reference proteome</keyword>
<dbReference type="EMBL" id="OZ023703">
    <property type="protein sequence ID" value="CAK9872125.1"/>
    <property type="molecule type" value="Genomic_DNA"/>
</dbReference>
<name>A0ABP1BAA0_9BRYO</name>